<dbReference type="Gene3D" id="3.30.70.270">
    <property type="match status" value="1"/>
</dbReference>
<gene>
    <name evidence="3" type="ORF">Bccel_4848</name>
</gene>
<dbReference type="InterPro" id="IPR043128">
    <property type="entry name" value="Rev_trsase/Diguanyl_cyclase"/>
</dbReference>
<dbReference type="NCBIfam" id="TIGR00254">
    <property type="entry name" value="GGDEF"/>
    <property type="match status" value="1"/>
</dbReference>
<dbReference type="PANTHER" id="PTHR45138">
    <property type="entry name" value="REGULATORY COMPONENTS OF SENSORY TRANSDUCTION SYSTEM"/>
    <property type="match status" value="1"/>
</dbReference>
<keyword evidence="4" id="KW-1185">Reference proteome</keyword>
<dbReference type="PANTHER" id="PTHR45138:SF9">
    <property type="entry name" value="DIGUANYLATE CYCLASE DGCM-RELATED"/>
    <property type="match status" value="1"/>
</dbReference>
<dbReference type="SMART" id="SM00267">
    <property type="entry name" value="GGDEF"/>
    <property type="match status" value="1"/>
</dbReference>
<dbReference type="STRING" id="398512.Bccel_4848"/>
<name>A0A0L6JV17_9FIRM</name>
<dbReference type="GO" id="GO:0043709">
    <property type="term" value="P:cell adhesion involved in single-species biofilm formation"/>
    <property type="evidence" value="ECO:0007669"/>
    <property type="project" value="TreeGrafter"/>
</dbReference>
<dbReference type="FunFam" id="3.30.70.270:FF:000001">
    <property type="entry name" value="Diguanylate cyclase domain protein"/>
    <property type="match status" value="1"/>
</dbReference>
<dbReference type="OrthoDB" id="9804955at2"/>
<dbReference type="EMBL" id="LGTC01000001">
    <property type="protein sequence ID" value="KNY29574.1"/>
    <property type="molecule type" value="Genomic_DNA"/>
</dbReference>
<dbReference type="PATRIC" id="fig|398512.5.peg.5081"/>
<dbReference type="GO" id="GO:1902201">
    <property type="term" value="P:negative regulation of bacterial-type flagellum-dependent cell motility"/>
    <property type="evidence" value="ECO:0007669"/>
    <property type="project" value="TreeGrafter"/>
</dbReference>
<protein>
    <submittedName>
        <fullName evidence="3">Diguanylate cyclase</fullName>
    </submittedName>
</protein>
<dbReference type="SUPFAM" id="SSF55073">
    <property type="entry name" value="Nucleotide cyclase"/>
    <property type="match status" value="1"/>
</dbReference>
<reference evidence="4" key="1">
    <citation type="submission" date="2015-07" db="EMBL/GenBank/DDBJ databases">
        <title>Near-Complete Genome Sequence of the Cellulolytic Bacterium Bacteroides (Pseudobacteroides) cellulosolvens ATCC 35603.</title>
        <authorList>
            <person name="Dassa B."/>
            <person name="Utturkar S.M."/>
            <person name="Klingeman D.M."/>
            <person name="Hurt R.A."/>
            <person name="Keller M."/>
            <person name="Xu J."/>
            <person name="Reddy Y.H.K."/>
            <person name="Borovok I."/>
            <person name="Grinberg I.R."/>
            <person name="Lamed R."/>
            <person name="Zhivin O."/>
            <person name="Bayer E.A."/>
            <person name="Brown S.D."/>
        </authorList>
    </citation>
    <scope>NUCLEOTIDE SEQUENCE [LARGE SCALE GENOMIC DNA]</scope>
    <source>
        <strain evidence="4">DSM 2933</strain>
    </source>
</reference>
<feature type="domain" description="GGDEF" evidence="2">
    <location>
        <begin position="283"/>
        <end position="418"/>
    </location>
</feature>
<dbReference type="CDD" id="cd01949">
    <property type="entry name" value="GGDEF"/>
    <property type="match status" value="1"/>
</dbReference>
<sequence length="420" mass="49383">MKEYEKYITSETEILKLKEENNKLADQVKLLVKTEYKLYNTQIYLDNQIELYKSLYSIGKKFTNILDIEELFYQMGLFILEKLNYGSYIIMGSKNNDYTIINKGGDFDKSPDEFSDKYELSFIKNMFCHLTINDERFYCSNYSCAEFAKAFGMDNFVIFNLDIKDEAMPKYFLIVGNPENNEFFSDITDNDLVIISVGNLVSFAMNALNNIYHYQELMRERELLEKTVEERTKDLNNALKELQKLNKKLHFNSMNDELTGLYNRRGFLVIGKKQFKSAKENKETLLIVYCDLDGLKKINDTFGHKEGDYAIKQTAELLKKTFRKSDVISRFGGDEYVILLTNNTEKSVFEIKNRLECHFKEFNQSSGKEYNLSISIGYACFNTELFQIKTFEELIQIADEKLYSEKRKKKHETKLEPRLI</sequence>
<proteinExistence type="predicted"/>
<dbReference type="InterPro" id="IPR029787">
    <property type="entry name" value="Nucleotide_cyclase"/>
</dbReference>
<accession>A0A0L6JV17</accession>
<dbReference type="GO" id="GO:0005886">
    <property type="term" value="C:plasma membrane"/>
    <property type="evidence" value="ECO:0007669"/>
    <property type="project" value="TreeGrafter"/>
</dbReference>
<dbReference type="AlphaFoldDB" id="A0A0L6JV17"/>
<organism evidence="3 4">
    <name type="scientific">Pseudobacteroides cellulosolvens ATCC 35603 = DSM 2933</name>
    <dbReference type="NCBI Taxonomy" id="398512"/>
    <lineage>
        <taxon>Bacteria</taxon>
        <taxon>Bacillati</taxon>
        <taxon>Bacillota</taxon>
        <taxon>Clostridia</taxon>
        <taxon>Eubacteriales</taxon>
        <taxon>Oscillospiraceae</taxon>
        <taxon>Pseudobacteroides</taxon>
    </lineage>
</organism>
<dbReference type="RefSeq" id="WP_050753770.1">
    <property type="nucleotide sequence ID" value="NZ_JQKC01000001.1"/>
</dbReference>
<dbReference type="InterPro" id="IPR050469">
    <property type="entry name" value="Diguanylate_Cyclase"/>
</dbReference>
<evidence type="ECO:0000256" key="1">
    <source>
        <dbReference type="SAM" id="Coils"/>
    </source>
</evidence>
<comment type="caution">
    <text evidence="3">The sequence shown here is derived from an EMBL/GenBank/DDBJ whole genome shotgun (WGS) entry which is preliminary data.</text>
</comment>
<dbReference type="InterPro" id="IPR000160">
    <property type="entry name" value="GGDEF_dom"/>
</dbReference>
<evidence type="ECO:0000259" key="2">
    <source>
        <dbReference type="PROSITE" id="PS50887"/>
    </source>
</evidence>
<dbReference type="PROSITE" id="PS50887">
    <property type="entry name" value="GGDEF"/>
    <property type="match status" value="1"/>
</dbReference>
<dbReference type="Pfam" id="PF00990">
    <property type="entry name" value="GGDEF"/>
    <property type="match status" value="1"/>
</dbReference>
<dbReference type="eggNOG" id="COG2199">
    <property type="taxonomic scope" value="Bacteria"/>
</dbReference>
<feature type="coiled-coil region" evidence="1">
    <location>
        <begin position="214"/>
        <end position="248"/>
    </location>
</feature>
<evidence type="ECO:0000313" key="4">
    <source>
        <dbReference type="Proteomes" id="UP000036923"/>
    </source>
</evidence>
<dbReference type="Proteomes" id="UP000036923">
    <property type="component" value="Unassembled WGS sequence"/>
</dbReference>
<feature type="coiled-coil region" evidence="1">
    <location>
        <begin position="7"/>
        <end position="34"/>
    </location>
</feature>
<evidence type="ECO:0000313" key="3">
    <source>
        <dbReference type="EMBL" id="KNY29574.1"/>
    </source>
</evidence>
<keyword evidence="1" id="KW-0175">Coiled coil</keyword>
<dbReference type="GO" id="GO:0052621">
    <property type="term" value="F:diguanylate cyclase activity"/>
    <property type="evidence" value="ECO:0007669"/>
    <property type="project" value="TreeGrafter"/>
</dbReference>